<dbReference type="EMBL" id="JARPWH010000156">
    <property type="protein sequence ID" value="MDT2404970.1"/>
    <property type="molecule type" value="Genomic_DNA"/>
</dbReference>
<protein>
    <submittedName>
        <fullName evidence="2">DUF4809 domain-containing protein</fullName>
    </submittedName>
    <submittedName>
        <fullName evidence="1">DUF4809 family protein</fullName>
    </submittedName>
</protein>
<dbReference type="InterPro" id="IPR032080">
    <property type="entry name" value="DUF4809"/>
</dbReference>
<organism evidence="1 4">
    <name type="scientific">Enterococcus avium</name>
    <name type="common">Streptococcus avium</name>
    <dbReference type="NCBI Taxonomy" id="33945"/>
    <lineage>
        <taxon>Bacteria</taxon>
        <taxon>Bacillati</taxon>
        <taxon>Bacillota</taxon>
        <taxon>Bacilli</taxon>
        <taxon>Lactobacillales</taxon>
        <taxon>Enterococcaceae</taxon>
        <taxon>Enterococcus</taxon>
    </lineage>
</organism>
<dbReference type="Pfam" id="PF16067">
    <property type="entry name" value="DUF4809"/>
    <property type="match status" value="1"/>
</dbReference>
<reference evidence="2 3" key="1">
    <citation type="submission" date="2017-10" db="EMBL/GenBank/DDBJ databases">
        <title>FDA dAtabase for Regulatory Grade micrObial Sequences (FDA-ARGOS): Supporting development and validation of Infectious Disease Dx tests.</title>
        <authorList>
            <person name="Campos J."/>
            <person name="Goldberg B."/>
            <person name="Tallon L.J."/>
            <person name="Sadzewicz L."/>
            <person name="Sengamalay N."/>
            <person name="Ott S."/>
            <person name="Godinez A."/>
            <person name="Nagaraj S."/>
            <person name="Vyas G."/>
            <person name="Aluvathingal J."/>
            <person name="Nadendla S."/>
            <person name="Geyer C."/>
            <person name="Nandy P."/>
            <person name="Hobson J."/>
            <person name="Sichtig H."/>
        </authorList>
    </citation>
    <scope>NUCLEOTIDE SEQUENCE [LARGE SCALE GENOMIC DNA]</scope>
    <source>
        <strain evidence="2 3">FDAARGOS_185</strain>
    </source>
</reference>
<gene>
    <name evidence="2" type="ORF">AUF17_15200</name>
    <name evidence="1" type="ORF">P7D43_21610</name>
</gene>
<evidence type="ECO:0000313" key="4">
    <source>
        <dbReference type="Proteomes" id="UP001260773"/>
    </source>
</evidence>
<evidence type="ECO:0000313" key="3">
    <source>
        <dbReference type="Proteomes" id="UP000316316"/>
    </source>
</evidence>
<dbReference type="RefSeq" id="WP_048722318.1">
    <property type="nucleotide sequence ID" value="NZ_CAAKNX010000004.1"/>
</dbReference>
<evidence type="ECO:0000313" key="2">
    <source>
        <dbReference type="EMBL" id="TRZ35344.1"/>
    </source>
</evidence>
<name>A0A2N8Q044_ENTAV</name>
<dbReference type="AlphaFoldDB" id="A0A2N8Q044"/>
<proteinExistence type="predicted"/>
<accession>A0A2N8Q044</accession>
<comment type="caution">
    <text evidence="1">The sequence shown here is derived from an EMBL/GenBank/DDBJ whole genome shotgun (WGS) entry which is preliminary data.</text>
</comment>
<dbReference type="Proteomes" id="UP001260773">
    <property type="component" value="Unassembled WGS sequence"/>
</dbReference>
<dbReference type="GeneID" id="69569477"/>
<dbReference type="Proteomes" id="UP000316316">
    <property type="component" value="Unassembled WGS sequence"/>
</dbReference>
<evidence type="ECO:0000313" key="1">
    <source>
        <dbReference type="EMBL" id="MDT2404970.1"/>
    </source>
</evidence>
<sequence>MPKAAISSKAFLIEGGCNACGLQNTETFTIHFEDQRSAVLDHFDVPSLVQVIAQKNGWREKAIPVGIGEEEIVLQKANEVIKPIYFGDQISYQKGNERIQTKQRFNDNDVLFEQVNSILVQLFKLEPYEIKIAVE</sequence>
<reference evidence="1" key="2">
    <citation type="submission" date="2023-03" db="EMBL/GenBank/DDBJ databases">
        <authorList>
            <person name="Shen W."/>
            <person name="Cai J."/>
        </authorList>
    </citation>
    <scope>NUCLEOTIDE SEQUENCE</scope>
    <source>
        <strain evidence="1">P33-2</strain>
    </source>
</reference>
<dbReference type="EMBL" id="PDXQ01000001">
    <property type="protein sequence ID" value="TRZ35344.1"/>
    <property type="molecule type" value="Genomic_DNA"/>
</dbReference>